<dbReference type="EMBL" id="JACGWN010000008">
    <property type="protein sequence ID" value="KAL0440526.1"/>
    <property type="molecule type" value="Genomic_DNA"/>
</dbReference>
<accession>A0AAW2WH30</accession>
<protein>
    <submittedName>
        <fullName evidence="2">Uncharacterized protein</fullName>
    </submittedName>
</protein>
<name>A0AAW2WH30_9LAMI</name>
<gene>
    <name evidence="2" type="ORF">Slati_2535600</name>
</gene>
<evidence type="ECO:0000256" key="1">
    <source>
        <dbReference type="SAM" id="MobiDB-lite"/>
    </source>
</evidence>
<proteinExistence type="predicted"/>
<comment type="caution">
    <text evidence="2">The sequence shown here is derived from an EMBL/GenBank/DDBJ whole genome shotgun (WGS) entry which is preliminary data.</text>
</comment>
<feature type="region of interest" description="Disordered" evidence="1">
    <location>
        <begin position="13"/>
        <end position="71"/>
    </location>
</feature>
<reference evidence="2" key="1">
    <citation type="submission" date="2020-06" db="EMBL/GenBank/DDBJ databases">
        <authorList>
            <person name="Li T."/>
            <person name="Hu X."/>
            <person name="Zhang T."/>
            <person name="Song X."/>
            <person name="Zhang H."/>
            <person name="Dai N."/>
            <person name="Sheng W."/>
            <person name="Hou X."/>
            <person name="Wei L."/>
        </authorList>
    </citation>
    <scope>NUCLEOTIDE SEQUENCE</scope>
    <source>
        <strain evidence="2">KEN1</strain>
        <tissue evidence="2">Leaf</tissue>
    </source>
</reference>
<organism evidence="2">
    <name type="scientific">Sesamum latifolium</name>
    <dbReference type="NCBI Taxonomy" id="2727402"/>
    <lineage>
        <taxon>Eukaryota</taxon>
        <taxon>Viridiplantae</taxon>
        <taxon>Streptophyta</taxon>
        <taxon>Embryophyta</taxon>
        <taxon>Tracheophyta</taxon>
        <taxon>Spermatophyta</taxon>
        <taxon>Magnoliopsida</taxon>
        <taxon>eudicotyledons</taxon>
        <taxon>Gunneridae</taxon>
        <taxon>Pentapetalae</taxon>
        <taxon>asterids</taxon>
        <taxon>lamiids</taxon>
        <taxon>Lamiales</taxon>
        <taxon>Pedaliaceae</taxon>
        <taxon>Sesamum</taxon>
    </lineage>
</organism>
<evidence type="ECO:0000313" key="2">
    <source>
        <dbReference type="EMBL" id="KAL0440526.1"/>
    </source>
</evidence>
<reference evidence="2" key="2">
    <citation type="journal article" date="2024" name="Plant">
        <title>Genomic evolution and insights into agronomic trait innovations of Sesamum species.</title>
        <authorList>
            <person name="Miao H."/>
            <person name="Wang L."/>
            <person name="Qu L."/>
            <person name="Liu H."/>
            <person name="Sun Y."/>
            <person name="Le M."/>
            <person name="Wang Q."/>
            <person name="Wei S."/>
            <person name="Zheng Y."/>
            <person name="Lin W."/>
            <person name="Duan Y."/>
            <person name="Cao H."/>
            <person name="Xiong S."/>
            <person name="Wang X."/>
            <person name="Wei L."/>
            <person name="Li C."/>
            <person name="Ma Q."/>
            <person name="Ju M."/>
            <person name="Zhao R."/>
            <person name="Li G."/>
            <person name="Mu C."/>
            <person name="Tian Q."/>
            <person name="Mei H."/>
            <person name="Zhang T."/>
            <person name="Gao T."/>
            <person name="Zhang H."/>
        </authorList>
    </citation>
    <scope>NUCLEOTIDE SEQUENCE</scope>
    <source>
        <strain evidence="2">KEN1</strain>
    </source>
</reference>
<sequence>MSSTDELVRYVGEKLGEDPFEATSKRSSSNPPSYISVRRWSHRQATHRLLDESLEEEEGVTRKRRDPPPVR</sequence>
<dbReference type="AlphaFoldDB" id="A0AAW2WH30"/>